<evidence type="ECO:0000313" key="3">
    <source>
        <dbReference type="Proteomes" id="UP000790347"/>
    </source>
</evidence>
<accession>A0A922I2N0</accession>
<organism evidence="2 3">
    <name type="scientific">Dermatophagoides farinae</name>
    <name type="common">American house dust mite</name>
    <dbReference type="NCBI Taxonomy" id="6954"/>
    <lineage>
        <taxon>Eukaryota</taxon>
        <taxon>Metazoa</taxon>
        <taxon>Ecdysozoa</taxon>
        <taxon>Arthropoda</taxon>
        <taxon>Chelicerata</taxon>
        <taxon>Arachnida</taxon>
        <taxon>Acari</taxon>
        <taxon>Acariformes</taxon>
        <taxon>Sarcoptiformes</taxon>
        <taxon>Astigmata</taxon>
        <taxon>Psoroptidia</taxon>
        <taxon>Analgoidea</taxon>
        <taxon>Pyroglyphidae</taxon>
        <taxon>Dermatophagoidinae</taxon>
        <taxon>Dermatophagoides</taxon>
    </lineage>
</organism>
<evidence type="ECO:0000256" key="1">
    <source>
        <dbReference type="SAM" id="SignalP"/>
    </source>
</evidence>
<dbReference type="EMBL" id="ASGP02000002">
    <property type="protein sequence ID" value="KAH9521089.1"/>
    <property type="molecule type" value="Genomic_DNA"/>
</dbReference>
<sequence>MIITLIIITLIDYLVVMVTCSTASTKKCQDILRKYSPLKKALVLPYLSEYSFECYACLFDDKLLDSIWKFIPVDESRLYNIRRFKNDNEKVVQIMRSGKLVQRKLQKSGTYYCVYQSKILAIYRVTILHDFERKTFIHMVDKHKPIETFVKEYSIVHEEGPTLQIFFHLLYETQCNRNRYHSLGQKVFICVVKMADVSNQTFLTINNDESQLIHKLREFSEIPCADPLIDRLVWKSFRKQFLSNVRIVISYGICRNTSAIRFRKSESKMIPFMHMKAMFQSTEHFKRKIHEYTVISCFRFQSSDIRKIVPIRWNKIKFDYDIEEMYRHGPKPSKELSQWISPLYIKRSSNGRMVIDWLGNIHVKSLEKFDLNFIYRCHNDTTSESKKLAAIRIIRKHWQLPSISELFGLKEMRHQPFNLDHKSQFHFNHRID</sequence>
<comment type="caution">
    <text evidence="2">The sequence shown here is derived from an EMBL/GenBank/DDBJ whole genome shotgun (WGS) entry which is preliminary data.</text>
</comment>
<reference evidence="2" key="1">
    <citation type="submission" date="2013-05" db="EMBL/GenBank/DDBJ databases">
        <authorList>
            <person name="Yim A.K.Y."/>
            <person name="Chan T.F."/>
            <person name="Ji K.M."/>
            <person name="Liu X.Y."/>
            <person name="Zhou J.W."/>
            <person name="Li R.Q."/>
            <person name="Yang K.Y."/>
            <person name="Li J."/>
            <person name="Li M."/>
            <person name="Law P.T.W."/>
            <person name="Wu Y.L."/>
            <person name="Cai Z.L."/>
            <person name="Qin H."/>
            <person name="Bao Y."/>
            <person name="Leung R.K.K."/>
            <person name="Ng P.K.S."/>
            <person name="Zou J."/>
            <person name="Zhong X.J."/>
            <person name="Ran P.X."/>
            <person name="Zhong N.S."/>
            <person name="Liu Z.G."/>
            <person name="Tsui S.K.W."/>
        </authorList>
    </citation>
    <scope>NUCLEOTIDE SEQUENCE</scope>
    <source>
        <strain evidence="2">Derf</strain>
        <tissue evidence="2">Whole organism</tissue>
    </source>
</reference>
<gene>
    <name evidence="2" type="primary">ATP6V0B</name>
    <name evidence="2" type="ORF">DERF_004767</name>
</gene>
<proteinExistence type="predicted"/>
<keyword evidence="3" id="KW-1185">Reference proteome</keyword>
<feature type="signal peptide" evidence="1">
    <location>
        <begin position="1"/>
        <end position="23"/>
    </location>
</feature>
<dbReference type="AlphaFoldDB" id="A0A922I2N0"/>
<evidence type="ECO:0000313" key="2">
    <source>
        <dbReference type="EMBL" id="KAH9521089.1"/>
    </source>
</evidence>
<keyword evidence="1" id="KW-0732">Signal</keyword>
<reference evidence="2" key="2">
    <citation type="journal article" date="2022" name="Res Sq">
        <title>Comparative Genomics Reveals Insights into the Divergent Evolution of Astigmatic Mites and Household Pest Adaptations.</title>
        <authorList>
            <person name="Xiong Q."/>
            <person name="Wan A.T.-Y."/>
            <person name="Liu X.-Y."/>
            <person name="Fung C.S.-H."/>
            <person name="Xiao X."/>
            <person name="Malainual N."/>
            <person name="Hou J."/>
            <person name="Wang L."/>
            <person name="Wang M."/>
            <person name="Yang K."/>
            <person name="Cui Y."/>
            <person name="Leung E."/>
            <person name="Nong W."/>
            <person name="Shin S.-K."/>
            <person name="Au S."/>
            <person name="Jeong K.Y."/>
            <person name="Chew F.T."/>
            <person name="Hui J."/>
            <person name="Leung T.F."/>
            <person name="Tungtrongchitr A."/>
            <person name="Zhong N."/>
            <person name="Liu Z."/>
            <person name="Tsui S."/>
        </authorList>
    </citation>
    <scope>NUCLEOTIDE SEQUENCE</scope>
    <source>
        <strain evidence="2">Derf</strain>
        <tissue evidence="2">Whole organism</tissue>
    </source>
</reference>
<name>A0A922I2N0_DERFA</name>
<feature type="chain" id="PRO_5037495932" evidence="1">
    <location>
        <begin position="24"/>
        <end position="432"/>
    </location>
</feature>
<dbReference type="Proteomes" id="UP000790347">
    <property type="component" value="Unassembled WGS sequence"/>
</dbReference>
<protein>
    <submittedName>
        <fullName evidence="2">V-type proton ATPase 21 kDa proteolipid subunit</fullName>
    </submittedName>
</protein>